<sequence>MTTGTIRVAVRIAAAAALLYATRRYYRNWGTTKEECQRWLPGDELIRQPSVRSTEGVWIDASDSDVWPWLVQIGHRDADRIDPARQGLQPGDVVHLAPTRWPGLRNRLSMSVVQVIAGEAVVLRGNRPGFPWEAVWSVHVQPHWQDRCRVLVRTRAQLRHPGDVILAELAGPLTALVVRRTLLAVKRRAQGSALRAESHRAG</sequence>
<dbReference type="SUPFAM" id="SSF55961">
    <property type="entry name" value="Bet v1-like"/>
    <property type="match status" value="1"/>
</dbReference>
<dbReference type="EMBL" id="MIGZ01000123">
    <property type="protein sequence ID" value="ODQ87596.1"/>
    <property type="molecule type" value="Genomic_DNA"/>
</dbReference>
<accession>A0A1E3RCH6</accession>
<organism evidence="1 2">
    <name type="scientific">Mycolicibacterium holsaticum</name>
    <dbReference type="NCBI Taxonomy" id="152142"/>
    <lineage>
        <taxon>Bacteria</taxon>
        <taxon>Bacillati</taxon>
        <taxon>Actinomycetota</taxon>
        <taxon>Actinomycetes</taxon>
        <taxon>Mycobacteriales</taxon>
        <taxon>Mycobacteriaceae</taxon>
        <taxon>Mycolicibacterium</taxon>
    </lineage>
</organism>
<proteinExistence type="predicted"/>
<comment type="caution">
    <text evidence="1">The sequence shown here is derived from an EMBL/GenBank/DDBJ whole genome shotgun (WGS) entry which is preliminary data.</text>
</comment>
<evidence type="ECO:0000313" key="2">
    <source>
        <dbReference type="Proteomes" id="UP000094243"/>
    </source>
</evidence>
<keyword evidence="2" id="KW-1185">Reference proteome</keyword>
<protein>
    <recommendedName>
        <fullName evidence="3">Polyketide cyclase</fullName>
    </recommendedName>
</protein>
<dbReference type="AlphaFoldDB" id="A0A1E3RCH6"/>
<dbReference type="RefSeq" id="WP_069406670.1">
    <property type="nucleotide sequence ID" value="NZ_MIGZ01000123.1"/>
</dbReference>
<name>A0A1E3RCH6_9MYCO</name>
<evidence type="ECO:0008006" key="3">
    <source>
        <dbReference type="Google" id="ProtNLM"/>
    </source>
</evidence>
<dbReference type="Proteomes" id="UP000094243">
    <property type="component" value="Unassembled WGS sequence"/>
</dbReference>
<dbReference type="OrthoDB" id="3255669at2"/>
<gene>
    <name evidence="1" type="ORF">BHQ17_18945</name>
</gene>
<reference evidence="2" key="1">
    <citation type="submission" date="2016-09" db="EMBL/GenBank/DDBJ databases">
        <authorList>
            <person name="Greninger A.L."/>
            <person name="Jerome K.R."/>
            <person name="Mcnair B."/>
            <person name="Wallis C."/>
            <person name="Fang F."/>
        </authorList>
    </citation>
    <scope>NUCLEOTIDE SEQUENCE [LARGE SCALE GENOMIC DNA]</scope>
    <source>
        <strain evidence="2">M7</strain>
    </source>
</reference>
<evidence type="ECO:0000313" key="1">
    <source>
        <dbReference type="EMBL" id="ODQ87596.1"/>
    </source>
</evidence>